<dbReference type="Proteomes" id="UP000078551">
    <property type="component" value="Chromosome"/>
</dbReference>
<protein>
    <submittedName>
        <fullName evidence="2">DUF3800 domain-containing protein</fullName>
    </submittedName>
</protein>
<accession>A0A192T533</accession>
<gene>
    <name evidence="1" type="ORF">AMC81_CH01089</name>
    <name evidence="2" type="ORF">HER27_014120</name>
</gene>
<dbReference type="EMBL" id="CP064931">
    <property type="protein sequence ID" value="QPK07612.1"/>
    <property type="molecule type" value="Genomic_DNA"/>
</dbReference>
<dbReference type="EMBL" id="CP013568">
    <property type="protein sequence ID" value="ANL83900.1"/>
    <property type="molecule type" value="Genomic_DNA"/>
</dbReference>
<proteinExistence type="predicted"/>
<dbReference type="Proteomes" id="UP000540266">
    <property type="component" value="Chromosome"/>
</dbReference>
<evidence type="ECO:0000313" key="4">
    <source>
        <dbReference type="Proteomes" id="UP000540266"/>
    </source>
</evidence>
<organism evidence="2 4">
    <name type="scientific">Rhizobium phaseoli</name>
    <dbReference type="NCBI Taxonomy" id="396"/>
    <lineage>
        <taxon>Bacteria</taxon>
        <taxon>Pseudomonadati</taxon>
        <taxon>Pseudomonadota</taxon>
        <taxon>Alphaproteobacteria</taxon>
        <taxon>Hyphomicrobiales</taxon>
        <taxon>Rhizobiaceae</taxon>
        <taxon>Rhizobium/Agrobacterium group</taxon>
        <taxon>Rhizobium</taxon>
    </lineage>
</organism>
<evidence type="ECO:0000313" key="3">
    <source>
        <dbReference type="Proteomes" id="UP000078551"/>
    </source>
</evidence>
<sequence length="290" mass="33835">MRDQPSTDVPIPYDYIAYIDEAGDPGIRRVMPIDNTGGTEWFSVGCAVIKATREREAVDYVNRVRGLIRSSQRPDLHYKKLQPWQRLVACTELAKENTRLFAVVSNKQTMRGYRNPNAEAVSLHPNDYFYNYCIRILLERVTEWVERRSIVEFGEPRKMLLVFSKRGGHSYRHVETYAKILRLQKETGKLFQHFRAPRFTVIDPRLMKVIQHDQNAGLQMADIVASAFYQAAHARALNWDTEPAKALKPRLGSINGRYVDKGIQLLPWRSWTLPLTEQQKEIFRFYGYRI</sequence>
<dbReference type="RefSeq" id="WP_064824955.1">
    <property type="nucleotide sequence ID" value="NZ_CP013532.1"/>
</dbReference>
<name>A0A192T533_9HYPH</name>
<dbReference type="Pfam" id="PF12686">
    <property type="entry name" value="DUF3800"/>
    <property type="match status" value="1"/>
</dbReference>
<dbReference type="InterPro" id="IPR024524">
    <property type="entry name" value="DUF3800"/>
</dbReference>
<evidence type="ECO:0000313" key="2">
    <source>
        <dbReference type="EMBL" id="QPK07612.1"/>
    </source>
</evidence>
<dbReference type="GeneID" id="45956500"/>
<dbReference type="STRING" id="396.AMC85_CH01152"/>
<keyword evidence="3" id="KW-1185">Reference proteome</keyword>
<evidence type="ECO:0000313" key="1">
    <source>
        <dbReference type="EMBL" id="ANL83900.1"/>
    </source>
</evidence>
<dbReference type="AlphaFoldDB" id="A0A192T533"/>
<reference evidence="1 3" key="1">
    <citation type="submission" date="2015-11" db="EMBL/GenBank/DDBJ databases">
        <title>The limits of bacterial species coexistence and the symbiotic plasmid transference in sympatric Rhizobium populations.</title>
        <authorList>
            <person name="Perez-Carrascal O.M."/>
            <person name="VanInsberghe D."/>
            <person name="Juarez S."/>
            <person name="Polz M.F."/>
            <person name="Vinuesa P."/>
            <person name="Gonzalez V."/>
        </authorList>
    </citation>
    <scope>NUCLEOTIDE SEQUENCE [LARGE SCALE GENOMIC DNA]</scope>
    <source>
        <strain evidence="1 3">N771</strain>
    </source>
</reference>
<reference evidence="2 4" key="2">
    <citation type="submission" date="2020-11" db="EMBL/GenBank/DDBJ databases">
        <title>Indigenous Rhizobia Nodulating Common beans in Western Kenya.</title>
        <authorList>
            <person name="Wekesa C.S."/>
            <person name="Oelmueller R."/>
            <person name="Furch A.C."/>
        </authorList>
    </citation>
    <scope>NUCLEOTIDE SEQUENCE [LARGE SCALE GENOMIC DNA]</scope>
    <source>
        <strain evidence="4">BS3</strain>
        <strain evidence="2">S3</strain>
    </source>
</reference>